<dbReference type="InterPro" id="IPR012337">
    <property type="entry name" value="RNaseH-like_sf"/>
</dbReference>
<dbReference type="InterPro" id="IPR050951">
    <property type="entry name" value="Retrovirus_Pol_polyprotein"/>
</dbReference>
<dbReference type="GO" id="GO:0015074">
    <property type="term" value="P:DNA integration"/>
    <property type="evidence" value="ECO:0007669"/>
    <property type="project" value="InterPro"/>
</dbReference>
<dbReference type="GO" id="GO:0003676">
    <property type="term" value="F:nucleic acid binding"/>
    <property type="evidence" value="ECO:0007669"/>
    <property type="project" value="InterPro"/>
</dbReference>
<dbReference type="InterPro" id="IPR036397">
    <property type="entry name" value="RNaseH_sf"/>
</dbReference>
<feature type="non-terminal residue" evidence="2">
    <location>
        <position position="255"/>
    </location>
</feature>
<dbReference type="Pfam" id="PF00665">
    <property type="entry name" value="rve"/>
    <property type="match status" value="1"/>
</dbReference>
<feature type="domain" description="Integrase catalytic" evidence="1">
    <location>
        <begin position="26"/>
        <end position="179"/>
    </location>
</feature>
<dbReference type="STRING" id="6265.A0A0B2VWE9"/>
<comment type="caution">
    <text evidence="2">The sequence shown here is derived from an EMBL/GenBank/DDBJ whole genome shotgun (WGS) entry which is preliminary data.</text>
</comment>
<dbReference type="Gene3D" id="3.30.420.10">
    <property type="entry name" value="Ribonuclease H-like superfamily/Ribonuclease H"/>
    <property type="match status" value="1"/>
</dbReference>
<dbReference type="SUPFAM" id="SSF53098">
    <property type="entry name" value="Ribonuclease H-like"/>
    <property type="match status" value="1"/>
</dbReference>
<dbReference type="PANTHER" id="PTHR37984">
    <property type="entry name" value="PROTEIN CBG26694"/>
    <property type="match status" value="1"/>
</dbReference>
<dbReference type="Proteomes" id="UP000031036">
    <property type="component" value="Unassembled WGS sequence"/>
</dbReference>
<evidence type="ECO:0000313" key="2">
    <source>
        <dbReference type="EMBL" id="KHN85255.1"/>
    </source>
</evidence>
<evidence type="ECO:0000259" key="1">
    <source>
        <dbReference type="PROSITE" id="PS50994"/>
    </source>
</evidence>
<dbReference type="PROSITE" id="PS50994">
    <property type="entry name" value="INTEGRASE"/>
    <property type="match status" value="1"/>
</dbReference>
<dbReference type="FunFam" id="3.30.420.10:FF:000131">
    <property type="entry name" value="Protein CBG26278"/>
    <property type="match status" value="1"/>
</dbReference>
<keyword evidence="3" id="KW-1185">Reference proteome</keyword>
<sequence>EGTICKVSATATAKDPIKAEHSSWSKPIVPWDPVHADFAGPIDETCYIVIVDAYSKWPGIIQISSVPTSATTSALKKIFVQFGNPQTLVTNNGMQFTSTAFKEFCRARGITHLRPPPFHPQSNGQVERFVDIFKCALIKLKGEEPTTDALQTFLMAYRSTLCPSGADRVSPAENFMGCRLRTIFEQIITTADSVVGPRESKMEKQFNRHHDARRRHSEVGDAIYAKDYRGPKSTWMSGTIVRKTGNATYTVRRRK</sequence>
<dbReference type="InterPro" id="IPR001584">
    <property type="entry name" value="Integrase_cat-core"/>
</dbReference>
<proteinExistence type="predicted"/>
<feature type="non-terminal residue" evidence="2">
    <location>
        <position position="1"/>
    </location>
</feature>
<dbReference type="EMBL" id="JPKZ01000843">
    <property type="protein sequence ID" value="KHN85255.1"/>
    <property type="molecule type" value="Genomic_DNA"/>
</dbReference>
<dbReference type="OMA" id="GPRESKM"/>
<accession>A0A0B2VWE9</accession>
<name>A0A0B2VWE9_TOXCA</name>
<evidence type="ECO:0000313" key="3">
    <source>
        <dbReference type="Proteomes" id="UP000031036"/>
    </source>
</evidence>
<dbReference type="AlphaFoldDB" id="A0A0B2VWE9"/>
<protein>
    <submittedName>
        <fullName evidence="2">Uncharacterized protein K02A2.6</fullName>
    </submittedName>
</protein>
<gene>
    <name evidence="2" type="primary">K02A2.6</name>
    <name evidence="2" type="ORF">Tcan_01227</name>
</gene>
<reference evidence="2 3" key="1">
    <citation type="submission" date="2014-11" db="EMBL/GenBank/DDBJ databases">
        <title>Genetic blueprint of the zoonotic pathogen Toxocara canis.</title>
        <authorList>
            <person name="Zhu X.-Q."/>
            <person name="Korhonen P.K."/>
            <person name="Cai H."/>
            <person name="Young N.D."/>
            <person name="Nejsum P."/>
            <person name="von Samson-Himmelstjerna G."/>
            <person name="Boag P.R."/>
            <person name="Tan P."/>
            <person name="Li Q."/>
            <person name="Min J."/>
            <person name="Yang Y."/>
            <person name="Wang X."/>
            <person name="Fang X."/>
            <person name="Hall R.S."/>
            <person name="Hofmann A."/>
            <person name="Sternberg P.W."/>
            <person name="Jex A.R."/>
            <person name="Gasser R.B."/>
        </authorList>
    </citation>
    <scope>NUCLEOTIDE SEQUENCE [LARGE SCALE GENOMIC DNA]</scope>
    <source>
        <strain evidence="2">PN_DK_2014</strain>
    </source>
</reference>
<organism evidence="2 3">
    <name type="scientific">Toxocara canis</name>
    <name type="common">Canine roundworm</name>
    <dbReference type="NCBI Taxonomy" id="6265"/>
    <lineage>
        <taxon>Eukaryota</taxon>
        <taxon>Metazoa</taxon>
        <taxon>Ecdysozoa</taxon>
        <taxon>Nematoda</taxon>
        <taxon>Chromadorea</taxon>
        <taxon>Rhabditida</taxon>
        <taxon>Spirurina</taxon>
        <taxon>Ascaridomorpha</taxon>
        <taxon>Ascaridoidea</taxon>
        <taxon>Toxocaridae</taxon>
        <taxon>Toxocara</taxon>
    </lineage>
</organism>
<dbReference type="PANTHER" id="PTHR37984:SF5">
    <property type="entry name" value="PROTEIN NYNRIN-LIKE"/>
    <property type="match status" value="1"/>
</dbReference>
<dbReference type="OrthoDB" id="5851910at2759"/>